<dbReference type="Pfam" id="PF00075">
    <property type="entry name" value="RNase_H"/>
    <property type="match status" value="1"/>
</dbReference>
<protein>
    <recommendedName>
        <fullName evidence="1">RNase H type-1 domain-containing protein</fullName>
    </recommendedName>
</protein>
<dbReference type="Gene3D" id="3.60.10.10">
    <property type="entry name" value="Endonuclease/exonuclease/phosphatase"/>
    <property type="match status" value="2"/>
</dbReference>
<dbReference type="Pfam" id="PF14529">
    <property type="entry name" value="Exo_endo_phos_2"/>
    <property type="match status" value="1"/>
</dbReference>
<name>A0A6G0T9E8_APHGL</name>
<feature type="domain" description="RNase H type-1" evidence="1">
    <location>
        <begin position="647"/>
        <end position="779"/>
    </location>
</feature>
<accession>A0A6G0T9E8</accession>
<dbReference type="Proteomes" id="UP000475862">
    <property type="component" value="Unassembled WGS sequence"/>
</dbReference>
<sequence length="923" mass="106232">MINIIQWNLNGFFKKQEELKLIIQNHDPQIICLQETNFKDNFTAHLKNYDKNRRTPDRASGGVTNFIKSNIPNKEIKINKLENIIRQLPKPFIIVGDFNSHNIIWGSNNTNPRGKTIEKLIQNEDLILLNDTTPTHINLGNGNFSCIDLSLSSPSIAQRLEWEVLPEIYSSDHIPIKVKISPRQTNNKYSNKQRWNLKNPNWNLYTDLLEEETKKILLLNIINIEKITQIFTDLITDIATKTIGTTNQSKKSRVPWWNNKIKEAVSNKNKALKNYKKNKTPENFIELKRLRAKSKFLIKNSKNESWNIFTSTINGKTNPSEVWKKIKSLKGLSRNNDIFIKANYSTITDQTDVADALGNFFHENFSDKLYEKKFINDIKTPNENIQIKSSIDPNSQDQINLNLQISIGELEQTLTKCKSKSPGPDKIPYSFLQNSGPATKQHLLNIFNHIWKNGQIPTGWKTDDFNFWCKSPNLKTVQHFLQDTTNNITVWSTQTGFKISSQKSQCIIFTNKKGQNHINVQLNDIPIPNKNTIKILGVYFDNKINWMQHLKHLKISLTRNLNIMKMLSHTTWEGDEHTLLKIHRQLIREKLDYGATIYQSAKPHHIKIIDTSINASLRLAIGAYRSSPILTPPIIYKNHLNEILQEHKHVNCYYTDTSRSEKGVGIAITNEDLTIRFKLPENCSIYTAEAIAILKTVEYVSLNHDHDNLRKNNLILSDSLSTLISLKNTFNTTDIAKLILQKISQASKTGIKIALIWIPGHSDIEGNEKADQEAKKAAECTDTPTLNITTFADTKNQIKELFKIKWQTHWLEQNSKLRKIKNSILSWPNSLTKRREKVVINRLRIGHTRLTHGYLMAKDEKPMCTTCGTELTVNHILTECRQYTEELDQLNIPTTLDAALGPDTDTILQILTFLRKTDLYNLI</sequence>
<dbReference type="EMBL" id="VYZN01000048">
    <property type="protein sequence ID" value="KAE9528623.1"/>
    <property type="molecule type" value="Genomic_DNA"/>
</dbReference>
<reference evidence="2 3" key="1">
    <citation type="submission" date="2019-08" db="EMBL/GenBank/DDBJ databases">
        <title>The genome of the soybean aphid Biotype 1, its phylome, world population structure and adaptation to the North American continent.</title>
        <authorList>
            <person name="Giordano R."/>
            <person name="Donthu R.K."/>
            <person name="Hernandez A.G."/>
            <person name="Wright C.L."/>
            <person name="Zimin A.V."/>
        </authorList>
    </citation>
    <scope>NUCLEOTIDE SEQUENCE [LARGE SCALE GENOMIC DNA]</scope>
    <source>
        <tissue evidence="2">Whole aphids</tissue>
    </source>
</reference>
<dbReference type="InterPro" id="IPR036397">
    <property type="entry name" value="RNaseH_sf"/>
</dbReference>
<dbReference type="CDD" id="cd09276">
    <property type="entry name" value="Rnase_HI_RT_non_LTR"/>
    <property type="match status" value="1"/>
</dbReference>
<evidence type="ECO:0000313" key="3">
    <source>
        <dbReference type="Proteomes" id="UP000475862"/>
    </source>
</evidence>
<dbReference type="Gene3D" id="3.30.420.10">
    <property type="entry name" value="Ribonuclease H-like superfamily/Ribonuclease H"/>
    <property type="match status" value="1"/>
</dbReference>
<evidence type="ECO:0000313" key="2">
    <source>
        <dbReference type="EMBL" id="KAE9528623.1"/>
    </source>
</evidence>
<dbReference type="SUPFAM" id="SSF53098">
    <property type="entry name" value="Ribonuclease H-like"/>
    <property type="match status" value="1"/>
</dbReference>
<comment type="caution">
    <text evidence="2">The sequence shown here is derived from an EMBL/GenBank/DDBJ whole genome shotgun (WGS) entry which is preliminary data.</text>
</comment>
<dbReference type="SUPFAM" id="SSF56219">
    <property type="entry name" value="DNase I-like"/>
    <property type="match status" value="1"/>
</dbReference>
<dbReference type="InterPro" id="IPR002156">
    <property type="entry name" value="RNaseH_domain"/>
</dbReference>
<dbReference type="GO" id="GO:0003676">
    <property type="term" value="F:nucleic acid binding"/>
    <property type="evidence" value="ECO:0007669"/>
    <property type="project" value="InterPro"/>
</dbReference>
<proteinExistence type="predicted"/>
<organism evidence="2 3">
    <name type="scientific">Aphis glycines</name>
    <name type="common">Soybean aphid</name>
    <dbReference type="NCBI Taxonomy" id="307491"/>
    <lineage>
        <taxon>Eukaryota</taxon>
        <taxon>Metazoa</taxon>
        <taxon>Ecdysozoa</taxon>
        <taxon>Arthropoda</taxon>
        <taxon>Hexapoda</taxon>
        <taxon>Insecta</taxon>
        <taxon>Pterygota</taxon>
        <taxon>Neoptera</taxon>
        <taxon>Paraneoptera</taxon>
        <taxon>Hemiptera</taxon>
        <taxon>Sternorrhyncha</taxon>
        <taxon>Aphidomorpha</taxon>
        <taxon>Aphidoidea</taxon>
        <taxon>Aphididae</taxon>
        <taxon>Aphidini</taxon>
        <taxon>Aphis</taxon>
        <taxon>Aphis</taxon>
    </lineage>
</organism>
<dbReference type="PROSITE" id="PS50879">
    <property type="entry name" value="RNASE_H_1"/>
    <property type="match status" value="1"/>
</dbReference>
<dbReference type="InterPro" id="IPR005135">
    <property type="entry name" value="Endo/exonuclease/phosphatase"/>
</dbReference>
<dbReference type="OrthoDB" id="6629845at2759"/>
<dbReference type="AlphaFoldDB" id="A0A6G0T9E8"/>
<dbReference type="GO" id="GO:0004523">
    <property type="term" value="F:RNA-DNA hybrid ribonuclease activity"/>
    <property type="evidence" value="ECO:0007669"/>
    <property type="project" value="InterPro"/>
</dbReference>
<gene>
    <name evidence="2" type="ORF">AGLY_012198</name>
</gene>
<evidence type="ECO:0000259" key="1">
    <source>
        <dbReference type="PROSITE" id="PS50879"/>
    </source>
</evidence>
<dbReference type="InterPro" id="IPR012337">
    <property type="entry name" value="RNaseH-like_sf"/>
</dbReference>
<dbReference type="InterPro" id="IPR036691">
    <property type="entry name" value="Endo/exonu/phosph_ase_sf"/>
</dbReference>
<keyword evidence="3" id="KW-1185">Reference proteome</keyword>
<dbReference type="PANTHER" id="PTHR36688:SF2">
    <property type="entry name" value="ENDONUCLEASE_EXONUCLEASE_PHOSPHATASE DOMAIN-CONTAINING PROTEIN"/>
    <property type="match status" value="1"/>
</dbReference>
<dbReference type="PANTHER" id="PTHR36688">
    <property type="entry name" value="ENDO/EXONUCLEASE/PHOSPHATASE DOMAIN-CONTAINING PROTEIN"/>
    <property type="match status" value="1"/>
</dbReference>
<dbReference type="InterPro" id="IPR052560">
    <property type="entry name" value="RdDP_mobile_element"/>
</dbReference>